<proteinExistence type="predicted"/>
<accession>A0AAW5KIT5</accession>
<feature type="region of interest" description="Disordered" evidence="2">
    <location>
        <begin position="283"/>
        <end position="323"/>
    </location>
</feature>
<evidence type="ECO:0000256" key="3">
    <source>
        <dbReference type="SAM" id="Phobius"/>
    </source>
</evidence>
<feature type="transmembrane region" description="Helical" evidence="3">
    <location>
        <begin position="150"/>
        <end position="171"/>
    </location>
</feature>
<dbReference type="Pfam" id="PF01381">
    <property type="entry name" value="HTH_3"/>
    <property type="match status" value="1"/>
</dbReference>
<dbReference type="RefSeq" id="WP_256136308.1">
    <property type="nucleotide sequence ID" value="NZ_JANGAB010000004.1"/>
</dbReference>
<dbReference type="SUPFAM" id="SSF47413">
    <property type="entry name" value="lambda repressor-like DNA-binding domains"/>
    <property type="match status" value="1"/>
</dbReference>
<dbReference type="PROSITE" id="PS50943">
    <property type="entry name" value="HTH_CROC1"/>
    <property type="match status" value="1"/>
</dbReference>
<dbReference type="Proteomes" id="UP001205063">
    <property type="component" value="Unassembled WGS sequence"/>
</dbReference>
<protein>
    <submittedName>
        <fullName evidence="5">Helix-turn-helix domain-containing protein</fullName>
    </submittedName>
</protein>
<dbReference type="InterPro" id="IPR001387">
    <property type="entry name" value="Cro/C1-type_HTH"/>
</dbReference>
<dbReference type="EMBL" id="JANGAB010000004">
    <property type="protein sequence ID" value="MCQ4949879.1"/>
    <property type="molecule type" value="Genomic_DNA"/>
</dbReference>
<dbReference type="CDD" id="cd00093">
    <property type="entry name" value="HTH_XRE"/>
    <property type="match status" value="1"/>
</dbReference>
<comment type="caution">
    <text evidence="5">The sequence shown here is derived from an EMBL/GenBank/DDBJ whole genome shotgun (WGS) entry which is preliminary data.</text>
</comment>
<keyword evidence="3" id="KW-0472">Membrane</keyword>
<keyword evidence="3" id="KW-0812">Transmembrane</keyword>
<gene>
    <name evidence="5" type="ORF">NE646_09430</name>
</gene>
<dbReference type="PANTHER" id="PTHR46558">
    <property type="entry name" value="TRACRIPTIONAL REGULATORY PROTEIN-RELATED-RELATED"/>
    <property type="match status" value="1"/>
</dbReference>
<keyword evidence="1" id="KW-0238">DNA-binding</keyword>
<dbReference type="PANTHER" id="PTHR46558:SF11">
    <property type="entry name" value="HTH-TYPE TRANSCRIPTIONAL REGULATOR XRE"/>
    <property type="match status" value="1"/>
</dbReference>
<reference evidence="5" key="1">
    <citation type="submission" date="2022-06" db="EMBL/GenBank/DDBJ databases">
        <title>Isolation of gut microbiota from human fecal samples.</title>
        <authorList>
            <person name="Pamer E.G."/>
            <person name="Barat B."/>
            <person name="Waligurski E."/>
            <person name="Medina S."/>
            <person name="Paddock L."/>
            <person name="Mostad J."/>
        </authorList>
    </citation>
    <scope>NUCLEOTIDE SEQUENCE</scope>
    <source>
        <strain evidence="5">DFI.7.96</strain>
    </source>
</reference>
<keyword evidence="3" id="KW-1133">Transmembrane helix</keyword>
<evidence type="ECO:0000259" key="4">
    <source>
        <dbReference type="PROSITE" id="PS50943"/>
    </source>
</evidence>
<dbReference type="SMART" id="SM00530">
    <property type="entry name" value="HTH_XRE"/>
    <property type="match status" value="1"/>
</dbReference>
<evidence type="ECO:0000313" key="5">
    <source>
        <dbReference type="EMBL" id="MCQ4949879.1"/>
    </source>
</evidence>
<evidence type="ECO:0000313" key="6">
    <source>
        <dbReference type="Proteomes" id="UP001205063"/>
    </source>
</evidence>
<feature type="region of interest" description="Disordered" evidence="2">
    <location>
        <begin position="195"/>
        <end position="214"/>
    </location>
</feature>
<name>A0AAW5KIT5_9FIRM</name>
<feature type="domain" description="HTH cro/C1-type" evidence="4">
    <location>
        <begin position="7"/>
        <end position="61"/>
    </location>
</feature>
<sequence>MTFGEKLQRLRRREGLSQEQLAASLGVSRQAVSKWELGEAVPGTENVVEISRLFGVGTDDLLLAERDLPPAAPPPAAEQAPAARPNRALLVAGVCLAALGGLGDLVLWVLSTMVESDLPATSMDGLGRIWYTTQRGYAFWPFIEEHRLQAVLGLCTLSLLAGAVLLGAFLWRGRRARGGRVQPGRLRRRYWNRKERGRDLPNGGPPSLWRSGGGTFSAVAGRAARGATRRRGGRAFRPLCSHLSWEEKCPRRPSPLSALSLFSGAGMRRAESLFFPLRARHGPGGRSCLRPSRPDGHPWPSGPLDGGRGAVSPLSGGQYSPLR</sequence>
<evidence type="ECO:0000256" key="2">
    <source>
        <dbReference type="SAM" id="MobiDB-lite"/>
    </source>
</evidence>
<dbReference type="Gene3D" id="1.10.260.40">
    <property type="entry name" value="lambda repressor-like DNA-binding domains"/>
    <property type="match status" value="1"/>
</dbReference>
<dbReference type="AlphaFoldDB" id="A0AAW5KIT5"/>
<organism evidence="5 6">
    <name type="scientific">Bittarella massiliensis</name>
    <name type="common">ex Durand et al. 2017</name>
    <dbReference type="NCBI Taxonomy" id="1720313"/>
    <lineage>
        <taxon>Bacteria</taxon>
        <taxon>Bacillati</taxon>
        <taxon>Bacillota</taxon>
        <taxon>Clostridia</taxon>
        <taxon>Eubacteriales</taxon>
        <taxon>Oscillospiraceae</taxon>
        <taxon>Bittarella (ex Durand et al. 2017)</taxon>
    </lineage>
</organism>
<dbReference type="GO" id="GO:0003677">
    <property type="term" value="F:DNA binding"/>
    <property type="evidence" value="ECO:0007669"/>
    <property type="project" value="UniProtKB-KW"/>
</dbReference>
<dbReference type="InterPro" id="IPR010982">
    <property type="entry name" value="Lambda_DNA-bd_dom_sf"/>
</dbReference>
<feature type="transmembrane region" description="Helical" evidence="3">
    <location>
        <begin position="88"/>
        <end position="110"/>
    </location>
</feature>
<evidence type="ECO:0000256" key="1">
    <source>
        <dbReference type="ARBA" id="ARBA00023125"/>
    </source>
</evidence>